<dbReference type="PANTHER" id="PTHR33710">
    <property type="entry name" value="BNAC02G09200D PROTEIN"/>
    <property type="match status" value="1"/>
</dbReference>
<dbReference type="GO" id="GO:0003676">
    <property type="term" value="F:nucleic acid binding"/>
    <property type="evidence" value="ECO:0007669"/>
    <property type="project" value="InterPro"/>
</dbReference>
<dbReference type="Gene3D" id="3.60.10.10">
    <property type="entry name" value="Endonuclease/exonuclease/phosphatase"/>
    <property type="match status" value="1"/>
</dbReference>
<dbReference type="Pfam" id="PF03372">
    <property type="entry name" value="Exo_endo_phos"/>
    <property type="match status" value="1"/>
</dbReference>
<evidence type="ECO:0000313" key="5">
    <source>
        <dbReference type="Proteomes" id="UP000593560"/>
    </source>
</evidence>
<dbReference type="Proteomes" id="UP000593560">
    <property type="component" value="Unassembled WGS sequence"/>
</dbReference>
<dbReference type="EMBL" id="JABFAD010027451">
    <property type="protein sequence ID" value="MBA0817490.1"/>
    <property type="molecule type" value="Genomic_DNA"/>
</dbReference>
<dbReference type="OrthoDB" id="997988at2759"/>
<feature type="region of interest" description="Disordered" evidence="2">
    <location>
        <begin position="187"/>
        <end position="218"/>
    </location>
</feature>
<feature type="compositionally biased region" description="Basic and acidic residues" evidence="2">
    <location>
        <begin position="187"/>
        <end position="214"/>
    </location>
</feature>
<keyword evidence="1" id="KW-0863">Zinc-finger</keyword>
<dbReference type="GO" id="GO:0008270">
    <property type="term" value="F:zinc ion binding"/>
    <property type="evidence" value="ECO:0007669"/>
    <property type="project" value="UniProtKB-KW"/>
</dbReference>
<dbReference type="InterPro" id="IPR036691">
    <property type="entry name" value="Endo/exonu/phosph_ase_sf"/>
</dbReference>
<keyword evidence="1" id="KW-0479">Metal-binding</keyword>
<evidence type="ECO:0000256" key="1">
    <source>
        <dbReference type="PROSITE-ProRule" id="PRU00047"/>
    </source>
</evidence>
<keyword evidence="1" id="KW-0862">Zinc</keyword>
<evidence type="ECO:0000256" key="2">
    <source>
        <dbReference type="SAM" id="MobiDB-lite"/>
    </source>
</evidence>
<sequence length="512" mass="58793">AVEKDQIRFNSSPFWIKIDSYLPEFDKKDLLHAIGVTFGGFSDPKLTKLAVGSESIWMFGNHYAEYENLPIFCFGCGRMGHGIKDCTQIVPARKSKISVDPPYTLALKAESKLAGKENMKFNAMMKKVAVQISYTGGKVVLTETSKTIEKENNEIRGEQEYVELMGGKEMIKEQGYIYGIEEAEKSNCSKAENSTRNRKSPEGDLARSDKEVLRGKPTGRNENYKLECSWIGESTGSKKANFFLKQHNPHMVFLLETKLDKQRMEKVKRRCDFTNGINIEAEGSRGGLCLTWKEGTGISLQSYSRNHIDVMVKEDKDEEEWRLTGFYGSPYVNNRSATWNLLKKLGQDRSHPWLVSGDFNEIMYSYEKCGGVPREESRMEAFREVLEEYLLEDLGYSGVWFTWERGNLPETNIRERLDRGVANDKWRQIFPTGNIKHLTHSMSDHCPLLINTKCENSHKGNSKFKFEAWWLIEETIEKVVKKSWESGIGTVAEKLERLQADLNIWARSIKER</sequence>
<evidence type="ECO:0000259" key="3">
    <source>
        <dbReference type="PROSITE" id="PS50158"/>
    </source>
</evidence>
<keyword evidence="5" id="KW-1185">Reference proteome</keyword>
<dbReference type="InterPro" id="IPR005135">
    <property type="entry name" value="Endo/exonuclease/phosphatase"/>
</dbReference>
<proteinExistence type="predicted"/>
<comment type="caution">
    <text evidence="4">The sequence shown here is derived from an EMBL/GenBank/DDBJ whole genome shotgun (WGS) entry which is preliminary data.</text>
</comment>
<name>A0A7J9I5X2_9ROSI</name>
<feature type="non-terminal residue" evidence="4">
    <location>
        <position position="1"/>
    </location>
</feature>
<dbReference type="PROSITE" id="PS50158">
    <property type="entry name" value="ZF_CCHC"/>
    <property type="match status" value="1"/>
</dbReference>
<accession>A0A7J9I5X2</accession>
<gene>
    <name evidence="4" type="ORF">Gohar_021443</name>
</gene>
<dbReference type="PANTHER" id="PTHR33710:SF62">
    <property type="entry name" value="DUF4283 DOMAIN PROTEIN"/>
    <property type="match status" value="1"/>
</dbReference>
<dbReference type="SUPFAM" id="SSF56219">
    <property type="entry name" value="DNase I-like"/>
    <property type="match status" value="1"/>
</dbReference>
<evidence type="ECO:0000313" key="4">
    <source>
        <dbReference type="EMBL" id="MBA0817490.1"/>
    </source>
</evidence>
<organism evidence="4 5">
    <name type="scientific">Gossypium harknessii</name>
    <dbReference type="NCBI Taxonomy" id="34285"/>
    <lineage>
        <taxon>Eukaryota</taxon>
        <taxon>Viridiplantae</taxon>
        <taxon>Streptophyta</taxon>
        <taxon>Embryophyta</taxon>
        <taxon>Tracheophyta</taxon>
        <taxon>Spermatophyta</taxon>
        <taxon>Magnoliopsida</taxon>
        <taxon>eudicotyledons</taxon>
        <taxon>Gunneridae</taxon>
        <taxon>Pentapetalae</taxon>
        <taxon>rosids</taxon>
        <taxon>malvids</taxon>
        <taxon>Malvales</taxon>
        <taxon>Malvaceae</taxon>
        <taxon>Malvoideae</taxon>
        <taxon>Gossypium</taxon>
    </lineage>
</organism>
<dbReference type="AlphaFoldDB" id="A0A7J9I5X2"/>
<reference evidence="4 5" key="1">
    <citation type="journal article" date="2019" name="Genome Biol. Evol.">
        <title>Insights into the evolution of the New World diploid cottons (Gossypium, subgenus Houzingenia) based on genome sequencing.</title>
        <authorList>
            <person name="Grover C.E."/>
            <person name="Arick M.A. 2nd"/>
            <person name="Thrash A."/>
            <person name="Conover J.L."/>
            <person name="Sanders W.S."/>
            <person name="Peterson D.G."/>
            <person name="Frelichowski J.E."/>
            <person name="Scheffler J.A."/>
            <person name="Scheffler B.E."/>
            <person name="Wendel J.F."/>
        </authorList>
    </citation>
    <scope>NUCLEOTIDE SEQUENCE [LARGE SCALE GENOMIC DNA]</scope>
    <source>
        <strain evidence="4">0</strain>
        <tissue evidence="4">Leaf</tissue>
    </source>
</reference>
<dbReference type="InterPro" id="IPR001878">
    <property type="entry name" value="Znf_CCHC"/>
</dbReference>
<protein>
    <recommendedName>
        <fullName evidence="3">CCHC-type domain-containing protein</fullName>
    </recommendedName>
</protein>
<feature type="domain" description="CCHC-type" evidence="3">
    <location>
        <begin position="73"/>
        <end position="88"/>
    </location>
</feature>